<evidence type="ECO:0000256" key="2">
    <source>
        <dbReference type="ARBA" id="ARBA00010892"/>
    </source>
</evidence>
<protein>
    <recommendedName>
        <fullName evidence="8">Nickel/cobalt efflux system</fullName>
    </recommendedName>
</protein>
<sequence>MSRTRGAVKSSFGFSALTHVFNDSSQDVRSKIIGIYTFLILFNIIIWALAVVAFSGAMATLGLAVTAYTFGLRHAVDADHISAVDNVTRKLMQEDKRPISVGFFFGLGHSTIVLGLCIVIAITASVIKDFDALKNIGGFIGASVSAVFLYLIALLNVVILWDIFKTFQKVKRGEEYNEQTLNDTLNQRGLMARFFGPLLRATDKSWKMYPIGLLFGLGFDTATEVGIMSLTALLATQGHLPIWSILIFPLLFMAGMCLIDTTDGILMLGAYGWAFVKPVRKLYYNLNITLISVLVAFVVGTIEVLGIMSNALKLSGPFWDQVGNLNENFGFIGYLIIGIFVVSWLVSTVIYKVKRYDDLVVSTAPEPVAEIVVEEVAATSVANR</sequence>
<dbReference type="PANTHER" id="PTHR31611:SF0">
    <property type="entry name" value="HIGH-AFFINITY NICKEL TRANSPORT PROTEIN NIC1"/>
    <property type="match status" value="1"/>
</dbReference>
<comment type="subcellular location">
    <subcellularLocation>
        <location evidence="8">Cell membrane</location>
        <topology evidence="8">Multi-pass membrane protein</topology>
    </subcellularLocation>
    <subcellularLocation>
        <location evidence="1">Endomembrane system</location>
        <topology evidence="1">Multi-pass membrane protein</topology>
    </subcellularLocation>
</comment>
<dbReference type="NCBIfam" id="TIGR00802">
    <property type="entry name" value="nico"/>
    <property type="match status" value="1"/>
</dbReference>
<feature type="transmembrane region" description="Helical" evidence="8">
    <location>
        <begin position="32"/>
        <end position="65"/>
    </location>
</feature>
<keyword evidence="10" id="KW-1185">Reference proteome</keyword>
<keyword evidence="5 8" id="KW-0812">Transmembrane</keyword>
<dbReference type="InterPro" id="IPR011541">
    <property type="entry name" value="Ni/Co_transpt_high_affinity"/>
</dbReference>
<comment type="caution">
    <text evidence="9">The sequence shown here is derived from an EMBL/GenBank/DDBJ whole genome shotgun (WGS) entry which is preliminary data.</text>
</comment>
<evidence type="ECO:0000256" key="3">
    <source>
        <dbReference type="ARBA" id="ARBA00022448"/>
    </source>
</evidence>
<evidence type="ECO:0000256" key="6">
    <source>
        <dbReference type="ARBA" id="ARBA00022989"/>
    </source>
</evidence>
<keyword evidence="4" id="KW-0533">Nickel</keyword>
<dbReference type="Pfam" id="PF03824">
    <property type="entry name" value="NicO"/>
    <property type="match status" value="1"/>
</dbReference>
<dbReference type="PANTHER" id="PTHR31611">
    <property type="entry name" value="HIGH-AFFINITY NICKEL TRANSPORT PROTEIN NIC1"/>
    <property type="match status" value="1"/>
</dbReference>
<dbReference type="EMBL" id="BSRI01000001">
    <property type="protein sequence ID" value="GLV55341.1"/>
    <property type="molecule type" value="Genomic_DNA"/>
</dbReference>
<evidence type="ECO:0000256" key="4">
    <source>
        <dbReference type="ARBA" id="ARBA00022596"/>
    </source>
</evidence>
<evidence type="ECO:0000313" key="9">
    <source>
        <dbReference type="EMBL" id="GLV55341.1"/>
    </source>
</evidence>
<feature type="transmembrane region" description="Helical" evidence="8">
    <location>
        <begin position="282"/>
        <end position="309"/>
    </location>
</feature>
<gene>
    <name evidence="9" type="primary">hoxN</name>
    <name evidence="9" type="ORF">KDH_21880</name>
</gene>
<feature type="transmembrane region" description="Helical" evidence="8">
    <location>
        <begin position="139"/>
        <end position="164"/>
    </location>
</feature>
<organism evidence="9 10">
    <name type="scientific">Dictyobacter halimunensis</name>
    <dbReference type="NCBI Taxonomy" id="3026934"/>
    <lineage>
        <taxon>Bacteria</taxon>
        <taxon>Bacillati</taxon>
        <taxon>Chloroflexota</taxon>
        <taxon>Ktedonobacteria</taxon>
        <taxon>Ktedonobacterales</taxon>
        <taxon>Dictyobacteraceae</taxon>
        <taxon>Dictyobacter</taxon>
    </lineage>
</organism>
<evidence type="ECO:0000313" key="10">
    <source>
        <dbReference type="Proteomes" id="UP001344906"/>
    </source>
</evidence>
<name>A0ABQ6FM52_9CHLR</name>
<feature type="transmembrane region" description="Helical" evidence="8">
    <location>
        <begin position="329"/>
        <end position="351"/>
    </location>
</feature>
<proteinExistence type="inferred from homology"/>
<dbReference type="InterPro" id="IPR004688">
    <property type="entry name" value="Ni/Co_transpt"/>
</dbReference>
<evidence type="ECO:0000256" key="8">
    <source>
        <dbReference type="RuleBase" id="RU362101"/>
    </source>
</evidence>
<accession>A0ABQ6FM52</accession>
<evidence type="ECO:0000256" key="5">
    <source>
        <dbReference type="ARBA" id="ARBA00022692"/>
    </source>
</evidence>
<evidence type="ECO:0000256" key="7">
    <source>
        <dbReference type="ARBA" id="ARBA00023136"/>
    </source>
</evidence>
<dbReference type="RefSeq" id="WP_338249596.1">
    <property type="nucleotide sequence ID" value="NZ_BSRI01000001.1"/>
</dbReference>
<dbReference type="Proteomes" id="UP001344906">
    <property type="component" value="Unassembled WGS sequence"/>
</dbReference>
<reference evidence="9 10" key="1">
    <citation type="submission" date="2023-02" db="EMBL/GenBank/DDBJ databases">
        <title>Dictyobacter halimunensis sp. nov., a new member of the class Ktedonobacteria from forest soil in a geothermal area.</title>
        <authorList>
            <person name="Rachmania M.K."/>
            <person name="Ningsih F."/>
            <person name="Sakai Y."/>
            <person name="Yabe S."/>
            <person name="Yokota A."/>
            <person name="Sjamsuridzal W."/>
        </authorList>
    </citation>
    <scope>NUCLEOTIDE SEQUENCE [LARGE SCALE GENOMIC DNA]</scope>
    <source>
        <strain evidence="9 10">S3.2.2.5</strain>
    </source>
</reference>
<feature type="transmembrane region" description="Helical" evidence="8">
    <location>
        <begin position="240"/>
        <end position="261"/>
    </location>
</feature>
<evidence type="ECO:0000256" key="1">
    <source>
        <dbReference type="ARBA" id="ARBA00004127"/>
    </source>
</evidence>
<feature type="transmembrane region" description="Helical" evidence="8">
    <location>
        <begin position="99"/>
        <end position="127"/>
    </location>
</feature>
<keyword evidence="3 8" id="KW-0813">Transport</keyword>
<keyword evidence="6 8" id="KW-1133">Transmembrane helix</keyword>
<keyword evidence="7 8" id="KW-0472">Membrane</keyword>
<comment type="similarity">
    <text evidence="2 8">Belongs to the NiCoT transporter (TC 2.A.52) family.</text>
</comment>
<feature type="transmembrane region" description="Helical" evidence="8">
    <location>
        <begin position="209"/>
        <end position="234"/>
    </location>
</feature>